<dbReference type="PANTHER" id="PTHR31013">
    <property type="entry name" value="THAUMATIN FAMILY PROTEIN-RELATED"/>
    <property type="match status" value="1"/>
</dbReference>
<feature type="signal peptide" evidence="2">
    <location>
        <begin position="1"/>
        <end position="19"/>
    </location>
</feature>
<feature type="compositionally biased region" description="Pro residues" evidence="1">
    <location>
        <begin position="430"/>
        <end position="440"/>
    </location>
</feature>
<proteinExistence type="predicted"/>
<accession>A0A8K1C7I5</accession>
<dbReference type="InterPro" id="IPR037176">
    <property type="entry name" value="Osmotin/thaumatin-like_sf"/>
</dbReference>
<dbReference type="Pfam" id="PF00314">
    <property type="entry name" value="Thaumatin"/>
    <property type="match status" value="2"/>
</dbReference>
<reference evidence="3" key="1">
    <citation type="submission" date="2019-03" db="EMBL/GenBank/DDBJ databases">
        <title>Long read genome sequence of the mycoparasitic Pythium oligandrum ATCC 38472 isolated from sugarbeet rhizosphere.</title>
        <authorList>
            <person name="Gaulin E."/>
        </authorList>
    </citation>
    <scope>NUCLEOTIDE SEQUENCE</scope>
    <source>
        <strain evidence="3">ATCC 38472_TT</strain>
    </source>
</reference>
<dbReference type="Proteomes" id="UP000794436">
    <property type="component" value="Unassembled WGS sequence"/>
</dbReference>
<sequence length="477" mass="51292">MISPKYLCVALALLGAARGDDETPDVDRSQIHVSHVSLPQVIDNSTVAVVPPSVPEDHPQVLAAAPSRKVEFYNNCPYEVQYKYTSGFNTPANAFFPIPAPGPNGYKLKKQERHTASFINNWSGNVGVCQGASCESGGACKGGCGVANGGPMTRAEWTFVPGGTDYYDVTVINGVNIPVKMEPLDVKYNTKDPYKCGAPGKVADVVPGSGCSWDYAKFQNDFHYNAVTGGSGKKCGAAKDCTNGEKCGYKFVPGVGLGMYCGKRYGFYSANQVCALDGGNKYFKCADSAGDATGLKIRDMHGCVGPQYLSGYQPASKGKDNKVCGCTDWQDRGVKVFNTPPSEKCKAKNPKWMEKILPKLDFLKKGCPTTYTYPYDDMTSTFVCGGEKKFRITFCPVGDPISAPANKVAAMPEEEEATPLPTTVEEATPEPEPTPAPTPEPANKYVYIGPNPDTAGLTQWCNWNCPAFCPEDMCKLA</sequence>
<evidence type="ECO:0000256" key="1">
    <source>
        <dbReference type="SAM" id="MobiDB-lite"/>
    </source>
</evidence>
<feature type="region of interest" description="Disordered" evidence="1">
    <location>
        <begin position="409"/>
        <end position="441"/>
    </location>
</feature>
<evidence type="ECO:0000256" key="2">
    <source>
        <dbReference type="SAM" id="SignalP"/>
    </source>
</evidence>
<organism evidence="3 4">
    <name type="scientific">Pythium oligandrum</name>
    <name type="common">Mycoparasitic fungus</name>
    <dbReference type="NCBI Taxonomy" id="41045"/>
    <lineage>
        <taxon>Eukaryota</taxon>
        <taxon>Sar</taxon>
        <taxon>Stramenopiles</taxon>
        <taxon>Oomycota</taxon>
        <taxon>Peronosporomycetes</taxon>
        <taxon>Pythiales</taxon>
        <taxon>Pythiaceae</taxon>
        <taxon>Pythium</taxon>
    </lineage>
</organism>
<dbReference type="InterPro" id="IPR001938">
    <property type="entry name" value="Thaumatin"/>
</dbReference>
<evidence type="ECO:0000313" key="4">
    <source>
        <dbReference type="Proteomes" id="UP000794436"/>
    </source>
</evidence>
<comment type="caution">
    <text evidence="3">The sequence shown here is derived from an EMBL/GenBank/DDBJ whole genome shotgun (WGS) entry which is preliminary data.</text>
</comment>
<dbReference type="PROSITE" id="PS51367">
    <property type="entry name" value="THAUMATIN_2"/>
    <property type="match status" value="1"/>
</dbReference>
<dbReference type="OrthoDB" id="430315at2759"/>
<keyword evidence="4" id="KW-1185">Reference proteome</keyword>
<name>A0A8K1C7I5_PYTOL</name>
<feature type="chain" id="PRO_5035444152" evidence="2">
    <location>
        <begin position="20"/>
        <end position="477"/>
    </location>
</feature>
<dbReference type="SMART" id="SM00205">
    <property type="entry name" value="THN"/>
    <property type="match status" value="1"/>
</dbReference>
<dbReference type="PANTHER" id="PTHR31013:SF2">
    <property type="entry name" value="THAUMATIN-LIKE PROTEIN"/>
    <property type="match status" value="1"/>
</dbReference>
<evidence type="ECO:0000313" key="3">
    <source>
        <dbReference type="EMBL" id="TMW57982.1"/>
    </source>
</evidence>
<dbReference type="SUPFAM" id="SSF49870">
    <property type="entry name" value="Osmotin, thaumatin-like protein"/>
    <property type="match status" value="1"/>
</dbReference>
<keyword evidence="2" id="KW-0732">Signal</keyword>
<protein>
    <submittedName>
        <fullName evidence="3">Uncharacterized protein</fullName>
    </submittedName>
</protein>
<gene>
    <name evidence="3" type="ORF">Poli38472_013456</name>
</gene>
<dbReference type="Gene3D" id="2.60.110.10">
    <property type="entry name" value="Thaumatin"/>
    <property type="match status" value="1"/>
</dbReference>
<dbReference type="AlphaFoldDB" id="A0A8K1C7I5"/>
<dbReference type="EMBL" id="SPLM01000113">
    <property type="protein sequence ID" value="TMW57982.1"/>
    <property type="molecule type" value="Genomic_DNA"/>
</dbReference>